<dbReference type="Gene3D" id="2.40.160.50">
    <property type="entry name" value="membrane protein fhac: a member of the omp85/tpsb transporter family"/>
    <property type="match status" value="1"/>
</dbReference>
<organism evidence="5 6">
    <name type="scientific">Rubrivirga litoralis</name>
    <dbReference type="NCBI Taxonomy" id="3075598"/>
    <lineage>
        <taxon>Bacteria</taxon>
        <taxon>Pseudomonadati</taxon>
        <taxon>Rhodothermota</taxon>
        <taxon>Rhodothermia</taxon>
        <taxon>Rhodothermales</taxon>
        <taxon>Rubricoccaceae</taxon>
        <taxon>Rubrivirga</taxon>
    </lineage>
</organism>
<feature type="signal peptide" evidence="3">
    <location>
        <begin position="1"/>
        <end position="31"/>
    </location>
</feature>
<feature type="region of interest" description="Disordered" evidence="2">
    <location>
        <begin position="558"/>
        <end position="582"/>
    </location>
</feature>
<dbReference type="PANTHER" id="PTHR36842:SF1">
    <property type="entry name" value="PROTEIN TOLB"/>
    <property type="match status" value="1"/>
</dbReference>
<protein>
    <submittedName>
        <fullName evidence="5">Peptidase S9</fullName>
    </submittedName>
</protein>
<sequence length="1151" mass="121371">MTCRPAPLTALTLRVALLVLAAVLAAGPARAQYFGFGKNRVQYEGQAWEVLQSEHFDVFYYEPAGRAPSGYVVASFAAEAAEEAYGEVAALFAADLERRVPLLVYPTHVAFAVTNAADLPVGAEAIGGVTERFKNRVVVPFTGDWRDFRRVVHHELVHAVVNDVYDGGPFLSLSRGGAGVQIPAWFNEGLAEYSAQTWDTESDMYVREAVLNDGLADIPDLRGYFAYRGGQGVWDFVAEEYGRETVTQILDGLRLGRSVGGAFEQATGLGLGELSERWKRALRDVYFPEAVAREEAAAVARPVATSDPGGAGYHASPALSPQGDRVAYVASHDGLFDVFVAPAVGGGEPTKLLDGQDNTSFERLRILSPGLSWSPDGRRLAVAVTSGADETIALVDVESGDIERLRPDRVDAVVSVAWSPDGGRVAFEGVSGAQSDLYVLDLETGALANLTRDLYADHAPAWAPDGRSLVFHSDRGAAVELGRATAAAARSGAFDAHALGRGGYDLYRVAVDGPARAERLTDDPVWDETRPALAPGPGGGVRLLFVSDRNGIPNLYALDLPAPPSDATPPAPPDGAGAGGAALDSAATGAAATDAAATGGAGLGGAARPLTDLEAGVLDVSLAADGGRAALLALSGGAPSVFVLRDPFGRGDLPAVLAPTVWAQRRAGAAGEAPSLRLASAATQQRNPFLRDAADGAPPDAPGRREPPSAEDVAFADSVLALFGPPADFLASADPAALDPADPARGPRVAYQDYAFSDAFEGGAAHRPLLTEAARDTAGVLVARPYRLRFSHDYAVVAGSYETVYGIQTATQVRFSDVLGNHEVSLTTNLVFDLRNINYVLGYAYRAGRTDYAVESFQVVREFSDFANATVVRYRNYGLVGRATYPLDTFRRLDAEVGLVGVSLADLSDLGRRPRSRLFAVPRLTYTRDVTVPGVLGPRSGSRWAASVSGSPGPNAFFASALVDARRYWTLGPGYTLALRGSAGISVGPDPQRFYAAGVQNWVNADVETVPVRNASDFVFATPVLPLRGSGFNETAGDRFALVNAELRLPLVAALLPGPLPVLPLYDVQAVGFVDAGFISEGGVELFRDAEVTGDDGETTTRRAFDDALLGVGAGLRTVVLGFPVRLDWAWPFDGTGFGDGRLYLSAGLDF</sequence>
<comment type="caution">
    <text evidence="5">The sequence shown here is derived from an EMBL/GenBank/DDBJ whole genome shotgun (WGS) entry which is preliminary data.</text>
</comment>
<gene>
    <name evidence="5" type="ORF">RM540_14890</name>
</gene>
<evidence type="ECO:0000256" key="3">
    <source>
        <dbReference type="SAM" id="SignalP"/>
    </source>
</evidence>
<accession>A0ABU3BUR9</accession>
<feature type="domain" description="Peptidase MA-like" evidence="4">
    <location>
        <begin position="87"/>
        <end position="282"/>
    </location>
</feature>
<dbReference type="EMBL" id="JAVRHT010000048">
    <property type="protein sequence ID" value="MDT0633041.1"/>
    <property type="molecule type" value="Genomic_DNA"/>
</dbReference>
<dbReference type="SUPFAM" id="SSF69304">
    <property type="entry name" value="Tricorn protease N-terminal domain"/>
    <property type="match status" value="1"/>
</dbReference>
<feature type="region of interest" description="Disordered" evidence="2">
    <location>
        <begin position="690"/>
        <end position="710"/>
    </location>
</feature>
<proteinExistence type="inferred from homology"/>
<evidence type="ECO:0000313" key="6">
    <source>
        <dbReference type="Proteomes" id="UP001267426"/>
    </source>
</evidence>
<reference evidence="5 6" key="1">
    <citation type="submission" date="2023-09" db="EMBL/GenBank/DDBJ databases">
        <authorList>
            <person name="Rey-Velasco X."/>
        </authorList>
    </citation>
    <scope>NUCLEOTIDE SEQUENCE [LARGE SCALE GENOMIC DNA]</scope>
    <source>
        <strain evidence="5 6">F394</strain>
    </source>
</reference>
<comment type="similarity">
    <text evidence="1">Belongs to the TolB family.</text>
</comment>
<feature type="chain" id="PRO_5047454916" evidence="3">
    <location>
        <begin position="32"/>
        <end position="1151"/>
    </location>
</feature>
<dbReference type="InterPro" id="IPR011042">
    <property type="entry name" value="6-blade_b-propeller_TolB-like"/>
</dbReference>
<dbReference type="InterPro" id="IPR011659">
    <property type="entry name" value="WD40"/>
</dbReference>
<dbReference type="Pfam" id="PF13485">
    <property type="entry name" value="Peptidase_MA_2"/>
    <property type="match status" value="1"/>
</dbReference>
<keyword evidence="3" id="KW-0732">Signal</keyword>
<dbReference type="PANTHER" id="PTHR36842">
    <property type="entry name" value="PROTEIN TOLB HOMOLOG"/>
    <property type="match status" value="1"/>
</dbReference>
<evidence type="ECO:0000256" key="2">
    <source>
        <dbReference type="SAM" id="MobiDB-lite"/>
    </source>
</evidence>
<feature type="compositionally biased region" description="Pro residues" evidence="2">
    <location>
        <begin position="561"/>
        <end position="573"/>
    </location>
</feature>
<dbReference type="Proteomes" id="UP001267426">
    <property type="component" value="Unassembled WGS sequence"/>
</dbReference>
<keyword evidence="6" id="KW-1185">Reference proteome</keyword>
<evidence type="ECO:0000256" key="1">
    <source>
        <dbReference type="ARBA" id="ARBA00009820"/>
    </source>
</evidence>
<dbReference type="InterPro" id="IPR039568">
    <property type="entry name" value="Peptidase_MA-like_dom"/>
</dbReference>
<name>A0ABU3BUR9_9BACT</name>
<dbReference type="Pfam" id="PF07676">
    <property type="entry name" value="PD40"/>
    <property type="match status" value="1"/>
</dbReference>
<dbReference type="Gene3D" id="2.120.10.30">
    <property type="entry name" value="TolB, C-terminal domain"/>
    <property type="match status" value="2"/>
</dbReference>
<evidence type="ECO:0000313" key="5">
    <source>
        <dbReference type="EMBL" id="MDT0633041.1"/>
    </source>
</evidence>
<evidence type="ECO:0000259" key="4">
    <source>
        <dbReference type="Pfam" id="PF13485"/>
    </source>
</evidence>
<dbReference type="RefSeq" id="WP_311665537.1">
    <property type="nucleotide sequence ID" value="NZ_JAVRHT010000048.1"/>
</dbReference>